<dbReference type="Gene3D" id="3.40.50.2000">
    <property type="entry name" value="Glycogen Phosphorylase B"/>
    <property type="match status" value="1"/>
</dbReference>
<comment type="caution">
    <text evidence="1">The sequence shown here is derived from an EMBL/GenBank/DDBJ whole genome shotgun (WGS) entry which is preliminary data.</text>
</comment>
<dbReference type="SUPFAM" id="SSF53756">
    <property type="entry name" value="UDP-Glycosyltransferase/glycogen phosphorylase"/>
    <property type="match status" value="1"/>
</dbReference>
<protein>
    <submittedName>
        <fullName evidence="1">Glycosyl transferase, group 1 family protein</fullName>
    </submittedName>
</protein>
<proteinExistence type="predicted"/>
<evidence type="ECO:0000313" key="1">
    <source>
        <dbReference type="EMBL" id="KLU02538.1"/>
    </source>
</evidence>
<dbReference type="PATRIC" id="fig|595434.4.peg.5320"/>
<gene>
    <name evidence="1" type="ORF">RISK_005604</name>
</gene>
<sequence>MVTVLPPPKTGQTTVSELMAQALKGVCHLVVKPIQKQSAIAVRFWSLYKHFVITWTVVKVVVGKRPDWLYLVPDSGIGMWGSVVSALVARLGGVRLLAHHHVFAYCRQRRLSASVFFWIAGRRSRHIVLGRKMVDGICEHYGPGIDTVILSNRLFFVDETGQALKPWPASIRRIGFLSNITQEKGIAAFMELCSTVPINATIAGPAGNLNTQAAIDWFVGELPDRRSYLGPVYGEAKKDFFDSIDMLVFPTRYKNEAEPLVVYEALDRGIPVLATPMGCIPDQLPTEGVAPSVDEFVFWAAAQIAQWPAKAPQCWVDAFEPSSESLDKTLQRIVVE</sequence>
<keyword evidence="1" id="KW-0808">Transferase</keyword>
<dbReference type="EMBL" id="LECT01000044">
    <property type="protein sequence ID" value="KLU02538.1"/>
    <property type="molecule type" value="Genomic_DNA"/>
</dbReference>
<dbReference type="AlphaFoldDB" id="A0A0J1B7J7"/>
<evidence type="ECO:0000313" key="2">
    <source>
        <dbReference type="Proteomes" id="UP000036367"/>
    </source>
</evidence>
<organism evidence="1 2">
    <name type="scientific">Rhodopirellula islandica</name>
    <dbReference type="NCBI Taxonomy" id="595434"/>
    <lineage>
        <taxon>Bacteria</taxon>
        <taxon>Pseudomonadati</taxon>
        <taxon>Planctomycetota</taxon>
        <taxon>Planctomycetia</taxon>
        <taxon>Pirellulales</taxon>
        <taxon>Pirellulaceae</taxon>
        <taxon>Rhodopirellula</taxon>
    </lineage>
</organism>
<reference evidence="1" key="1">
    <citation type="submission" date="2015-05" db="EMBL/GenBank/DDBJ databases">
        <title>Permanent draft genome of Rhodopirellula islandicus K833.</title>
        <authorList>
            <person name="Kizina J."/>
            <person name="Richter M."/>
            <person name="Glockner F.O."/>
            <person name="Harder J."/>
        </authorList>
    </citation>
    <scope>NUCLEOTIDE SEQUENCE [LARGE SCALE GENOMIC DNA]</scope>
    <source>
        <strain evidence="1">K833</strain>
    </source>
</reference>
<name>A0A0J1B7J7_RHOIS</name>
<dbReference type="Pfam" id="PF13692">
    <property type="entry name" value="Glyco_trans_1_4"/>
    <property type="match status" value="1"/>
</dbReference>
<dbReference type="GO" id="GO:0016757">
    <property type="term" value="F:glycosyltransferase activity"/>
    <property type="evidence" value="ECO:0007669"/>
    <property type="project" value="InterPro"/>
</dbReference>
<accession>A0A0J1B7J7</accession>
<dbReference type="Proteomes" id="UP000036367">
    <property type="component" value="Unassembled WGS sequence"/>
</dbReference>
<keyword evidence="2" id="KW-1185">Reference proteome</keyword>
<dbReference type="STRING" id="595434.RISK_005604"/>